<organism evidence="3 4">
    <name type="scientific">Roseimaritima ulvae</name>
    <dbReference type="NCBI Taxonomy" id="980254"/>
    <lineage>
        <taxon>Bacteria</taxon>
        <taxon>Pseudomonadati</taxon>
        <taxon>Planctomycetota</taxon>
        <taxon>Planctomycetia</taxon>
        <taxon>Pirellulales</taxon>
        <taxon>Pirellulaceae</taxon>
        <taxon>Roseimaritima</taxon>
    </lineage>
</organism>
<sequence length="351" mass="38376" precursor="true">MFLLYPRWSVLYGLLCVLVAYPAYAQINESVGAAAANRREDVLQMQRLLNAVPDLSGGPKQRLDEDGKVGPQTLAAIKRFQRMQLGFEDGRVDPQGKTELRLMRLAGKHVLLGGADTEVEKQMAELTSAFASIAVSVDGKTVFVRPPYHINAGRRKANAEANRKANPAIRKLLYNAPGSVEVANGKATPDQMRHVLQAAIDADLVSPLTPQGIRDFLATYGISTDCSGLAARACNQLYPDAPLDVVNKANTAYLAKLPSVASPADLKAGHMMVKGGSHVRLLTDVDVTPEGIEFTTLESTASKLFPNGDGIGERRWRFPDPERFDQLQEMKGNRFVEASSYDQAYIYTSRK</sequence>
<dbReference type="KEGG" id="rul:UC8_01210"/>
<evidence type="ECO:0000313" key="4">
    <source>
        <dbReference type="Proteomes" id="UP000325286"/>
    </source>
</evidence>
<dbReference type="InterPro" id="IPR036366">
    <property type="entry name" value="PGBDSf"/>
</dbReference>
<name>A0A5B9QGK7_9BACT</name>
<dbReference type="EMBL" id="CP042914">
    <property type="protein sequence ID" value="QEG38168.1"/>
    <property type="molecule type" value="Genomic_DNA"/>
</dbReference>
<dbReference type="AlphaFoldDB" id="A0A5B9QGK7"/>
<keyword evidence="1" id="KW-0732">Signal</keyword>
<evidence type="ECO:0000313" key="3">
    <source>
        <dbReference type="EMBL" id="QEG38168.1"/>
    </source>
</evidence>
<feature type="signal peptide" evidence="1">
    <location>
        <begin position="1"/>
        <end position="25"/>
    </location>
</feature>
<proteinExistence type="predicted"/>
<keyword evidence="4" id="KW-1185">Reference proteome</keyword>
<dbReference type="OrthoDB" id="932638at2"/>
<dbReference type="Pfam" id="PF01471">
    <property type="entry name" value="PG_binding_1"/>
    <property type="match status" value="1"/>
</dbReference>
<gene>
    <name evidence="3" type="ORF">UC8_01210</name>
</gene>
<evidence type="ECO:0000259" key="2">
    <source>
        <dbReference type="Pfam" id="PF01471"/>
    </source>
</evidence>
<evidence type="ECO:0000256" key="1">
    <source>
        <dbReference type="SAM" id="SignalP"/>
    </source>
</evidence>
<dbReference type="Gene3D" id="1.10.101.10">
    <property type="entry name" value="PGBD-like superfamily/PGBD"/>
    <property type="match status" value="1"/>
</dbReference>
<dbReference type="InterPro" id="IPR036365">
    <property type="entry name" value="PGBD-like_sf"/>
</dbReference>
<feature type="chain" id="PRO_5022749752" evidence="1">
    <location>
        <begin position="26"/>
        <end position="351"/>
    </location>
</feature>
<dbReference type="RefSeq" id="WP_068130047.1">
    <property type="nucleotide sequence ID" value="NZ_CP042914.1"/>
</dbReference>
<dbReference type="Proteomes" id="UP000325286">
    <property type="component" value="Chromosome"/>
</dbReference>
<protein>
    <submittedName>
        <fullName evidence="3">Peptidoglycan binding domain protein</fullName>
    </submittedName>
</protein>
<feature type="domain" description="Peptidoglycan binding-like" evidence="2">
    <location>
        <begin position="38"/>
        <end position="95"/>
    </location>
</feature>
<reference evidence="3 4" key="1">
    <citation type="submission" date="2019-08" db="EMBL/GenBank/DDBJ databases">
        <title>Deep-cultivation of Planctomycetes and their phenomic and genomic characterization uncovers novel biology.</title>
        <authorList>
            <person name="Wiegand S."/>
            <person name="Jogler M."/>
            <person name="Boedeker C."/>
            <person name="Pinto D."/>
            <person name="Vollmers J."/>
            <person name="Rivas-Marin E."/>
            <person name="Kohn T."/>
            <person name="Peeters S.H."/>
            <person name="Heuer A."/>
            <person name="Rast P."/>
            <person name="Oberbeckmann S."/>
            <person name="Bunk B."/>
            <person name="Jeske O."/>
            <person name="Meyerdierks A."/>
            <person name="Storesund J.E."/>
            <person name="Kallscheuer N."/>
            <person name="Luecker S."/>
            <person name="Lage O.M."/>
            <person name="Pohl T."/>
            <person name="Merkel B.J."/>
            <person name="Hornburger P."/>
            <person name="Mueller R.-W."/>
            <person name="Bruemmer F."/>
            <person name="Labrenz M."/>
            <person name="Spormann A.M."/>
            <person name="Op den Camp H."/>
            <person name="Overmann J."/>
            <person name="Amann R."/>
            <person name="Jetten M.S.M."/>
            <person name="Mascher T."/>
            <person name="Medema M.H."/>
            <person name="Devos D.P."/>
            <person name="Kaster A.-K."/>
            <person name="Ovreas L."/>
            <person name="Rohde M."/>
            <person name="Galperin M.Y."/>
            <person name="Jogler C."/>
        </authorList>
    </citation>
    <scope>NUCLEOTIDE SEQUENCE [LARGE SCALE GENOMIC DNA]</scope>
    <source>
        <strain evidence="3 4">UC8</strain>
    </source>
</reference>
<dbReference type="InterPro" id="IPR002477">
    <property type="entry name" value="Peptidoglycan-bd-like"/>
</dbReference>
<dbReference type="SUPFAM" id="SSF47090">
    <property type="entry name" value="PGBD-like"/>
    <property type="match status" value="1"/>
</dbReference>
<accession>A0A5B9QGK7</accession>